<accession>A0A562R259</accession>
<comment type="caution">
    <text evidence="1">The sequence shown here is derived from an EMBL/GenBank/DDBJ whole genome shotgun (WGS) entry which is preliminary data.</text>
</comment>
<dbReference type="AlphaFoldDB" id="A0A562R259"/>
<dbReference type="EMBL" id="VLLC01000059">
    <property type="protein sequence ID" value="TWI62466.1"/>
    <property type="molecule type" value="Genomic_DNA"/>
</dbReference>
<dbReference type="RefSeq" id="WP_144686810.1">
    <property type="nucleotide sequence ID" value="NZ_VLLC01000059.1"/>
</dbReference>
<evidence type="ECO:0000313" key="2">
    <source>
        <dbReference type="Proteomes" id="UP000318307"/>
    </source>
</evidence>
<keyword evidence="2" id="KW-1185">Reference proteome</keyword>
<sequence length="117" mass="12595">MPAYPGALGVLWSVWSVVGGRCCGRCPVVGPVVGLGLWAVVCAVVCGPPFNLETLKSAMQVHCIGAVHVQMNRRRLGTGTFSVKKEWERMKSGVAGFFHIWRDTENMDSSTGSDDPS</sequence>
<proteinExistence type="predicted"/>
<name>A0A562R259_9BACT</name>
<protein>
    <submittedName>
        <fullName evidence="1">Uncharacterized protein</fullName>
    </submittedName>
</protein>
<dbReference type="OrthoDB" id="9811338at2"/>
<evidence type="ECO:0000313" key="1">
    <source>
        <dbReference type="EMBL" id="TWI62466.1"/>
    </source>
</evidence>
<organism evidence="1 2">
    <name type="scientific">Desulfobotulus alkaliphilus</name>
    <dbReference type="NCBI Taxonomy" id="622671"/>
    <lineage>
        <taxon>Bacteria</taxon>
        <taxon>Pseudomonadati</taxon>
        <taxon>Thermodesulfobacteriota</taxon>
        <taxon>Desulfobacteria</taxon>
        <taxon>Desulfobacterales</taxon>
        <taxon>Desulfobacteraceae</taxon>
        <taxon>Desulfobotulus</taxon>
    </lineage>
</organism>
<gene>
    <name evidence="1" type="ORF">LZ24_03363</name>
</gene>
<dbReference type="Proteomes" id="UP000318307">
    <property type="component" value="Unassembled WGS sequence"/>
</dbReference>
<reference evidence="1 2" key="1">
    <citation type="submission" date="2019-07" db="EMBL/GenBank/DDBJ databases">
        <title>Genome sequencing of 100 strains of the haloalkaliphilic chemolithoautotrophic sulfur-oxidizing bacterium Thioalkalivibrio.</title>
        <authorList>
            <person name="Muyzer G."/>
        </authorList>
    </citation>
    <scope>NUCLEOTIDE SEQUENCE [LARGE SCALE GENOMIC DNA]</scope>
    <source>
        <strain evidence="1 2">ASO4-4</strain>
    </source>
</reference>